<dbReference type="PANTHER" id="PTHR19229:SF36">
    <property type="entry name" value="ATP-BINDING CASSETTE SUB-FAMILY A MEMBER 2"/>
    <property type="match status" value="1"/>
</dbReference>
<dbReference type="InterPro" id="IPR026082">
    <property type="entry name" value="ABCA"/>
</dbReference>
<dbReference type="SUPFAM" id="SSF52540">
    <property type="entry name" value="P-loop containing nucleoside triphosphate hydrolases"/>
    <property type="match status" value="1"/>
</dbReference>
<name>A0A1I8IZ76_9PLAT</name>
<evidence type="ECO:0000256" key="3">
    <source>
        <dbReference type="SAM" id="MobiDB-lite"/>
    </source>
</evidence>
<keyword evidence="4" id="KW-1185">Reference proteome</keyword>
<evidence type="ECO:0000256" key="2">
    <source>
        <dbReference type="ARBA" id="ARBA00022737"/>
    </source>
</evidence>
<dbReference type="GO" id="GO:0005319">
    <property type="term" value="F:lipid transporter activity"/>
    <property type="evidence" value="ECO:0007669"/>
    <property type="project" value="TreeGrafter"/>
</dbReference>
<accession>A0A1I8IZ76</accession>
<protein>
    <submittedName>
        <fullName evidence="5">ABC transporter domain-containing protein</fullName>
    </submittedName>
</protein>
<feature type="compositionally biased region" description="Basic and acidic residues" evidence="3">
    <location>
        <begin position="80"/>
        <end position="89"/>
    </location>
</feature>
<dbReference type="AlphaFoldDB" id="A0A1I8IZ76"/>
<reference evidence="5" key="1">
    <citation type="submission" date="2016-11" db="UniProtKB">
        <authorList>
            <consortium name="WormBaseParasite"/>
        </authorList>
    </citation>
    <scope>IDENTIFICATION</scope>
</reference>
<evidence type="ECO:0000313" key="4">
    <source>
        <dbReference type="Proteomes" id="UP000095280"/>
    </source>
</evidence>
<dbReference type="GO" id="GO:0140359">
    <property type="term" value="F:ABC-type transporter activity"/>
    <property type="evidence" value="ECO:0007669"/>
    <property type="project" value="InterPro"/>
</dbReference>
<keyword evidence="2" id="KW-0677">Repeat</keyword>
<dbReference type="GO" id="GO:0016020">
    <property type="term" value="C:membrane"/>
    <property type="evidence" value="ECO:0007669"/>
    <property type="project" value="InterPro"/>
</dbReference>
<dbReference type="InterPro" id="IPR027417">
    <property type="entry name" value="P-loop_NTPase"/>
</dbReference>
<feature type="region of interest" description="Disordered" evidence="3">
    <location>
        <begin position="141"/>
        <end position="171"/>
    </location>
</feature>
<organism evidence="4 5">
    <name type="scientific">Macrostomum lignano</name>
    <dbReference type="NCBI Taxonomy" id="282301"/>
    <lineage>
        <taxon>Eukaryota</taxon>
        <taxon>Metazoa</taxon>
        <taxon>Spiralia</taxon>
        <taxon>Lophotrochozoa</taxon>
        <taxon>Platyhelminthes</taxon>
        <taxon>Rhabditophora</taxon>
        <taxon>Macrostomorpha</taxon>
        <taxon>Macrostomida</taxon>
        <taxon>Macrostomidae</taxon>
        <taxon>Macrostomum</taxon>
    </lineage>
</organism>
<dbReference type="PANTHER" id="PTHR19229">
    <property type="entry name" value="ATP-BINDING CASSETTE TRANSPORTER SUBFAMILY A ABCA"/>
    <property type="match status" value="1"/>
</dbReference>
<dbReference type="WBParaSite" id="maker-uti_cns_0039692-snap-gene-0.2-mRNA-1">
    <property type="protein sequence ID" value="maker-uti_cns_0039692-snap-gene-0.2-mRNA-1"/>
    <property type="gene ID" value="maker-uti_cns_0039692-snap-gene-0.2"/>
</dbReference>
<sequence length="276" mass="29813">MANNKRALVITTHSMEEAEALCNRVGIMNHGLMVGLGSVAQLVSLYGEYYTLDIQIQSHLGEQPKAVRARGVEQLAQQRRPRDAAKQSDNDPLQTEAKILQLGGHHSHILIAIDCQFVETLLVGRHRIMLIDARKSLAPTFEQEAQREQRADGGGGHAEPEQARPAAATGRSPIELPLIAEGASFTRSSSLCASGTRFLFSRILAGSLKALRKPNIGPAIATEARADNKKPIHQAPTHRLLLLGLISDGVALGSTYTLRSLAFSRKPTAGPMMLIA</sequence>
<dbReference type="Proteomes" id="UP000095280">
    <property type="component" value="Unplaced"/>
</dbReference>
<feature type="region of interest" description="Disordered" evidence="3">
    <location>
        <begin position="71"/>
        <end position="92"/>
    </location>
</feature>
<proteinExistence type="predicted"/>
<keyword evidence="1" id="KW-0813">Transport</keyword>
<dbReference type="Gene3D" id="3.40.50.300">
    <property type="entry name" value="P-loop containing nucleotide triphosphate hydrolases"/>
    <property type="match status" value="1"/>
</dbReference>
<evidence type="ECO:0000313" key="5">
    <source>
        <dbReference type="WBParaSite" id="maker-uti_cns_0039692-snap-gene-0.2-mRNA-1"/>
    </source>
</evidence>
<evidence type="ECO:0000256" key="1">
    <source>
        <dbReference type="ARBA" id="ARBA00022448"/>
    </source>
</evidence>